<dbReference type="SUPFAM" id="SSF53756">
    <property type="entry name" value="UDP-Glycosyltransferase/glycogen phosphorylase"/>
    <property type="match status" value="1"/>
</dbReference>
<evidence type="ECO:0000313" key="5">
    <source>
        <dbReference type="Proteomes" id="UP000639294"/>
    </source>
</evidence>
<dbReference type="Pfam" id="PF13439">
    <property type="entry name" value="Glyco_transf_4"/>
    <property type="match status" value="1"/>
</dbReference>
<protein>
    <submittedName>
        <fullName evidence="4">Glycosyltransferase family 4 protein</fullName>
    </submittedName>
</protein>
<keyword evidence="5" id="KW-1185">Reference proteome</keyword>
<evidence type="ECO:0000256" key="1">
    <source>
        <dbReference type="SAM" id="Phobius"/>
    </source>
</evidence>
<organism evidence="4 5">
    <name type="scientific">Pseudomonas pudica</name>
    <dbReference type="NCBI Taxonomy" id="272772"/>
    <lineage>
        <taxon>Bacteria</taxon>
        <taxon>Pseudomonadati</taxon>
        <taxon>Pseudomonadota</taxon>
        <taxon>Gammaproteobacteria</taxon>
        <taxon>Pseudomonadales</taxon>
        <taxon>Pseudomonadaceae</taxon>
        <taxon>Pseudomonas</taxon>
    </lineage>
</organism>
<dbReference type="PANTHER" id="PTHR12526">
    <property type="entry name" value="GLYCOSYLTRANSFERASE"/>
    <property type="match status" value="1"/>
</dbReference>
<dbReference type="EMBL" id="JADLJS010000027">
    <property type="protein sequence ID" value="MBF8647493.1"/>
    <property type="molecule type" value="Genomic_DNA"/>
</dbReference>
<evidence type="ECO:0000259" key="3">
    <source>
        <dbReference type="Pfam" id="PF13439"/>
    </source>
</evidence>
<dbReference type="InterPro" id="IPR028098">
    <property type="entry name" value="Glyco_trans_4-like_N"/>
</dbReference>
<keyword evidence="1" id="KW-0812">Transmembrane</keyword>
<name>A0ABS0G4G8_9PSED</name>
<dbReference type="Gene3D" id="3.40.50.2000">
    <property type="entry name" value="Glycogen Phosphorylase B"/>
    <property type="match status" value="2"/>
</dbReference>
<dbReference type="InterPro" id="IPR001296">
    <property type="entry name" value="Glyco_trans_1"/>
</dbReference>
<feature type="domain" description="Glycosyl transferase family 1" evidence="2">
    <location>
        <begin position="195"/>
        <end position="351"/>
    </location>
</feature>
<dbReference type="CDD" id="cd03801">
    <property type="entry name" value="GT4_PimA-like"/>
    <property type="match status" value="1"/>
</dbReference>
<evidence type="ECO:0000259" key="2">
    <source>
        <dbReference type="Pfam" id="PF00534"/>
    </source>
</evidence>
<proteinExistence type="predicted"/>
<dbReference type="Proteomes" id="UP000639294">
    <property type="component" value="Unassembled WGS sequence"/>
</dbReference>
<feature type="domain" description="Glycosyltransferase subfamily 4-like N-terminal" evidence="3">
    <location>
        <begin position="23"/>
        <end position="160"/>
    </location>
</feature>
<accession>A0ABS0G4G8</accession>
<reference evidence="4 5" key="1">
    <citation type="submission" date="2020-10" db="EMBL/GenBank/DDBJ databases">
        <title>Genome sequences of Pseudomonas isolates.</title>
        <authorList>
            <person name="Wessels L."/>
            <person name="Reich F."/>
            <person name="Hammerl J."/>
        </authorList>
    </citation>
    <scope>NUCLEOTIDE SEQUENCE [LARGE SCALE GENOMIC DNA]</scope>
    <source>
        <strain evidence="4 5">20-MO00628-0</strain>
    </source>
</reference>
<sequence>MNDKQRSGAGKQFHCAHLLNDYSGSPRVLGQTISALRERGHACSVYVGSNGRGVLDELDVPAYKYAYRRFGSRWLTLLAYLWSQLVLFLVLFRRLRPGAIVLVNTMMPFGAALAGRLRGAAVVYHLHETSIKPAVLKKFLRWVIGCCACKVLYVSKYLQQNDAIGCVPGITVYNGLAESFQCQAASTVYKHLHNGQFNVLMLTSLKAYKGVNEFVGLASAMIDQPQVKFTLVLSASRGEVGEYFKNMAVPENLDLHPATSDVGRFYSSASLVMNLSRVDSCVETFGLTILEAMAFGIPTIVPPVGGPVELVSDGVEGYQIDSRNHEQLVRTVTRLSQDPQVCQALSERARRKASEFSTANFQKNIVMVFDDL</sequence>
<gene>
    <name evidence="4" type="ORF">IRZ77_18190</name>
</gene>
<keyword evidence="1" id="KW-0472">Membrane</keyword>
<dbReference type="RefSeq" id="WP_196174055.1">
    <property type="nucleotide sequence ID" value="NZ_JADLJR010000041.1"/>
</dbReference>
<dbReference type="Pfam" id="PF00534">
    <property type="entry name" value="Glycos_transf_1"/>
    <property type="match status" value="1"/>
</dbReference>
<keyword evidence="1" id="KW-1133">Transmembrane helix</keyword>
<evidence type="ECO:0000313" key="4">
    <source>
        <dbReference type="EMBL" id="MBF8647493.1"/>
    </source>
</evidence>
<comment type="caution">
    <text evidence="4">The sequence shown here is derived from an EMBL/GenBank/DDBJ whole genome shotgun (WGS) entry which is preliminary data.</text>
</comment>
<feature type="transmembrane region" description="Helical" evidence="1">
    <location>
        <begin position="74"/>
        <end position="92"/>
    </location>
</feature>